<proteinExistence type="predicted"/>
<feature type="domain" description="M23ase beta-sheet core" evidence="1">
    <location>
        <begin position="122"/>
        <end position="227"/>
    </location>
</feature>
<dbReference type="InterPro" id="IPR016047">
    <property type="entry name" value="M23ase_b-sheet_dom"/>
</dbReference>
<dbReference type="Pfam" id="PF01551">
    <property type="entry name" value="Peptidase_M23"/>
    <property type="match status" value="1"/>
</dbReference>
<evidence type="ECO:0000313" key="2">
    <source>
        <dbReference type="EMBL" id="MCA9384043.1"/>
    </source>
</evidence>
<evidence type="ECO:0000313" key="3">
    <source>
        <dbReference type="Proteomes" id="UP000783287"/>
    </source>
</evidence>
<protein>
    <submittedName>
        <fullName evidence="2">M23 family metallopeptidase</fullName>
    </submittedName>
</protein>
<dbReference type="SUPFAM" id="SSF51261">
    <property type="entry name" value="Duplicated hybrid motif"/>
    <property type="match status" value="1"/>
</dbReference>
<organism evidence="2 3">
    <name type="scientific">Candidatus Dojkabacteria bacterium</name>
    <dbReference type="NCBI Taxonomy" id="2099670"/>
    <lineage>
        <taxon>Bacteria</taxon>
        <taxon>Candidatus Dojkabacteria</taxon>
    </lineage>
</organism>
<name>A0A955RJQ1_9BACT</name>
<dbReference type="AlphaFoldDB" id="A0A955RJQ1"/>
<dbReference type="InterPro" id="IPR011055">
    <property type="entry name" value="Dup_hybrid_motif"/>
</dbReference>
<dbReference type="CDD" id="cd12797">
    <property type="entry name" value="M23_peptidase"/>
    <property type="match status" value="1"/>
</dbReference>
<dbReference type="EMBL" id="JAGQLK010000225">
    <property type="protein sequence ID" value="MCA9384043.1"/>
    <property type="molecule type" value="Genomic_DNA"/>
</dbReference>
<reference evidence="2" key="2">
    <citation type="journal article" date="2021" name="Microbiome">
        <title>Successional dynamics and alternative stable states in a saline activated sludge microbial community over 9 years.</title>
        <authorList>
            <person name="Wang Y."/>
            <person name="Ye J."/>
            <person name="Ju F."/>
            <person name="Liu L."/>
            <person name="Boyd J.A."/>
            <person name="Deng Y."/>
            <person name="Parks D.H."/>
            <person name="Jiang X."/>
            <person name="Yin X."/>
            <person name="Woodcroft B.J."/>
            <person name="Tyson G.W."/>
            <person name="Hugenholtz P."/>
            <person name="Polz M.F."/>
            <person name="Zhang T."/>
        </authorList>
    </citation>
    <scope>NUCLEOTIDE SEQUENCE</scope>
    <source>
        <strain evidence="2">HKST-UBA14</strain>
    </source>
</reference>
<reference evidence="2" key="1">
    <citation type="submission" date="2020-04" db="EMBL/GenBank/DDBJ databases">
        <authorList>
            <person name="Zhang T."/>
        </authorList>
    </citation>
    <scope>NUCLEOTIDE SEQUENCE</scope>
    <source>
        <strain evidence="2">HKST-UBA14</strain>
    </source>
</reference>
<dbReference type="Proteomes" id="UP000783287">
    <property type="component" value="Unassembled WGS sequence"/>
</dbReference>
<dbReference type="Gene3D" id="2.70.70.10">
    <property type="entry name" value="Glucose Permease (Domain IIA)"/>
    <property type="match status" value="1"/>
</dbReference>
<sequence>MKRILAILSVILAGFVTSFIISTLFLGYENTLIGLNVFTRRLIPRENPEKIFAQADSTAGRVLGVEAESEYDTIDITSVKIYESETEPAPFIIPTDGIAAHALFLYDPVKHDGVDIWTRVDGKGLAGSKGNPVYAACSGTVTRVFAPNQEIEIICEDIDESFADYVPSLKVKTLYSHMGDAVTGEWYHSLRVGQTVQQGELIGYQGNISSFAPWNRVTHLHFGVYDLTQSGRPSLDPSDYIGVSATKLGQKFEVNIDTN</sequence>
<evidence type="ECO:0000259" key="1">
    <source>
        <dbReference type="Pfam" id="PF01551"/>
    </source>
</evidence>
<comment type="caution">
    <text evidence="2">The sequence shown here is derived from an EMBL/GenBank/DDBJ whole genome shotgun (WGS) entry which is preliminary data.</text>
</comment>
<accession>A0A955RJQ1</accession>
<gene>
    <name evidence="2" type="ORF">KC909_06805</name>
</gene>